<proteinExistence type="predicted"/>
<feature type="transmembrane region" description="Helical" evidence="1">
    <location>
        <begin position="76"/>
        <end position="95"/>
    </location>
</feature>
<protein>
    <submittedName>
        <fullName evidence="2">Uncharacterized protein</fullName>
    </submittedName>
</protein>
<dbReference type="eggNOG" id="ENOG5030BQK">
    <property type="taxonomic scope" value="Bacteria"/>
</dbReference>
<feature type="transmembrane region" description="Helical" evidence="1">
    <location>
        <begin position="12"/>
        <end position="30"/>
    </location>
</feature>
<dbReference type="RefSeq" id="WP_035180257.1">
    <property type="nucleotide sequence ID" value="NZ_AZFY01000122.1"/>
</dbReference>
<dbReference type="Proteomes" id="UP000051966">
    <property type="component" value="Unassembled WGS sequence"/>
</dbReference>
<evidence type="ECO:0000313" key="4">
    <source>
        <dbReference type="Proteomes" id="UP000019488"/>
    </source>
</evidence>
<comment type="caution">
    <text evidence="2">The sequence shown here is derived from an EMBL/GenBank/DDBJ whole genome shotgun (WGS) entry which is preliminary data.</text>
</comment>
<organism evidence="2 4">
    <name type="scientific">Lentilactobacillus farraginis DSM 18382 = JCM 14108</name>
    <dbReference type="NCBI Taxonomy" id="1423743"/>
    <lineage>
        <taxon>Bacteria</taxon>
        <taxon>Bacillati</taxon>
        <taxon>Bacillota</taxon>
        <taxon>Bacilli</taxon>
        <taxon>Lactobacillales</taxon>
        <taxon>Lactobacillaceae</taxon>
        <taxon>Lentilactobacillus</taxon>
    </lineage>
</organism>
<sequence>MVAFDWRYALLRNWPFIVFMMAILLADLLLDNGWLQLIAPPVIFIGFWIPYYLVFLKAHCRQHPQDDPKNRTTKPATVTVIVAVVFGGILLWLVPDRFSDVVTIGALWLGVAISDGLSKPKRQQITS</sequence>
<reference evidence="2" key="1">
    <citation type="journal article" date="2014" name="Genome Announc.">
        <title>Draft Genome Sequences of Two Lactobacillus Strains, L. farraginis JCM 14108T and L. composti JCM 14202T, Isolated from Compost of Distilled Shochu Residue.</title>
        <authorList>
            <person name="Yuki M."/>
            <person name="Oshima K."/>
            <person name="Suda W."/>
            <person name="Kitahara M."/>
            <person name="Kitamura K."/>
            <person name="Iida T."/>
            <person name="Hattori M."/>
            <person name="Ohkuma M."/>
        </authorList>
    </citation>
    <scope>NUCLEOTIDE SEQUENCE [LARGE SCALE GENOMIC DNA]</scope>
    <source>
        <strain evidence="2">JCM 14108</strain>
    </source>
</reference>
<evidence type="ECO:0000256" key="1">
    <source>
        <dbReference type="SAM" id="Phobius"/>
    </source>
</evidence>
<evidence type="ECO:0000313" key="5">
    <source>
        <dbReference type="Proteomes" id="UP000051966"/>
    </source>
</evidence>
<keyword evidence="5" id="KW-1185">Reference proteome</keyword>
<dbReference type="Proteomes" id="UP000019488">
    <property type="component" value="Unassembled WGS sequence"/>
</dbReference>
<name>X0PKF6_9LACO</name>
<dbReference type="EMBL" id="BAKI01000025">
    <property type="protein sequence ID" value="GAF37131.1"/>
    <property type="molecule type" value="Genomic_DNA"/>
</dbReference>
<keyword evidence="1" id="KW-0472">Membrane</keyword>
<reference evidence="3 5" key="2">
    <citation type="journal article" date="2015" name="Genome Announc.">
        <title>Expanding the biotechnology potential of lactobacilli through comparative genomics of 213 strains and associated genera.</title>
        <authorList>
            <person name="Sun Z."/>
            <person name="Harris H.M."/>
            <person name="McCann A."/>
            <person name="Guo C."/>
            <person name="Argimon S."/>
            <person name="Zhang W."/>
            <person name="Yang X."/>
            <person name="Jeffery I.B."/>
            <person name="Cooney J.C."/>
            <person name="Kagawa T.F."/>
            <person name="Liu W."/>
            <person name="Song Y."/>
            <person name="Salvetti E."/>
            <person name="Wrobel A."/>
            <person name="Rasinkangas P."/>
            <person name="Parkhill J."/>
            <person name="Rea M.C."/>
            <person name="O'Sullivan O."/>
            <person name="Ritari J."/>
            <person name="Douillard F.P."/>
            <person name="Paul Ross R."/>
            <person name="Yang R."/>
            <person name="Briner A.E."/>
            <person name="Felis G.E."/>
            <person name="de Vos W.M."/>
            <person name="Barrangou R."/>
            <person name="Klaenhammer T.R."/>
            <person name="Caufield P.W."/>
            <person name="Cui Y."/>
            <person name="Zhang H."/>
            <person name="O'Toole P.W."/>
        </authorList>
    </citation>
    <scope>NUCLEOTIDE SEQUENCE [LARGE SCALE GENOMIC DNA]</scope>
    <source>
        <strain evidence="3 5">DSM 18382</strain>
    </source>
</reference>
<dbReference type="EMBL" id="AZFY01000122">
    <property type="protein sequence ID" value="KRM03938.1"/>
    <property type="molecule type" value="Genomic_DNA"/>
</dbReference>
<dbReference type="AlphaFoldDB" id="X0PKF6"/>
<dbReference type="PATRIC" id="fig|1423743.5.peg.1008"/>
<dbReference type="STRING" id="1423743.FD41_GL000975"/>
<evidence type="ECO:0000313" key="2">
    <source>
        <dbReference type="EMBL" id="GAF37131.1"/>
    </source>
</evidence>
<keyword evidence="1" id="KW-0812">Transmembrane</keyword>
<gene>
    <name evidence="3" type="ORF">FD41_GL000975</name>
    <name evidence="2" type="ORF">JCM14108_2145</name>
</gene>
<keyword evidence="1" id="KW-1133">Transmembrane helix</keyword>
<evidence type="ECO:0000313" key="3">
    <source>
        <dbReference type="EMBL" id="KRM03938.1"/>
    </source>
</evidence>
<accession>X0PKF6</accession>
<feature type="transmembrane region" description="Helical" evidence="1">
    <location>
        <begin position="36"/>
        <end position="55"/>
    </location>
</feature>